<feature type="region of interest" description="Disordered" evidence="1">
    <location>
        <begin position="653"/>
        <end position="675"/>
    </location>
</feature>
<feature type="compositionally biased region" description="Basic and acidic residues" evidence="1">
    <location>
        <begin position="205"/>
        <end position="216"/>
    </location>
</feature>
<dbReference type="AlphaFoldDB" id="A0AAN6EQL6"/>
<feature type="compositionally biased region" description="Polar residues" evidence="1">
    <location>
        <begin position="170"/>
        <end position="184"/>
    </location>
</feature>
<feature type="region of interest" description="Disordered" evidence="1">
    <location>
        <begin position="1"/>
        <end position="276"/>
    </location>
</feature>
<organism evidence="2 3">
    <name type="scientific">Exophiala dermatitidis</name>
    <name type="common">Black yeast-like fungus</name>
    <name type="synonym">Wangiella dermatitidis</name>
    <dbReference type="NCBI Taxonomy" id="5970"/>
    <lineage>
        <taxon>Eukaryota</taxon>
        <taxon>Fungi</taxon>
        <taxon>Dikarya</taxon>
        <taxon>Ascomycota</taxon>
        <taxon>Pezizomycotina</taxon>
        <taxon>Eurotiomycetes</taxon>
        <taxon>Chaetothyriomycetidae</taxon>
        <taxon>Chaetothyriales</taxon>
        <taxon>Herpotrichiellaceae</taxon>
        <taxon>Exophiala</taxon>
    </lineage>
</organism>
<dbReference type="Proteomes" id="UP001161757">
    <property type="component" value="Unassembled WGS sequence"/>
</dbReference>
<protein>
    <submittedName>
        <fullName evidence="2">Uncharacterized protein</fullName>
    </submittedName>
</protein>
<evidence type="ECO:0000256" key="1">
    <source>
        <dbReference type="SAM" id="MobiDB-lite"/>
    </source>
</evidence>
<feature type="compositionally biased region" description="Basic residues" evidence="1">
    <location>
        <begin position="217"/>
        <end position="227"/>
    </location>
</feature>
<evidence type="ECO:0000313" key="2">
    <source>
        <dbReference type="EMBL" id="KAJ8988974.1"/>
    </source>
</evidence>
<feature type="compositionally biased region" description="Polar residues" evidence="1">
    <location>
        <begin position="553"/>
        <end position="562"/>
    </location>
</feature>
<feature type="compositionally biased region" description="Pro residues" evidence="1">
    <location>
        <begin position="440"/>
        <end position="449"/>
    </location>
</feature>
<feature type="compositionally biased region" description="Basic and acidic residues" evidence="1">
    <location>
        <begin position="17"/>
        <end position="35"/>
    </location>
</feature>
<comment type="caution">
    <text evidence="2">The sequence shown here is derived from an EMBL/GenBank/DDBJ whole genome shotgun (WGS) entry which is preliminary data.</text>
</comment>
<feature type="compositionally biased region" description="Basic residues" evidence="1">
    <location>
        <begin position="348"/>
        <end position="359"/>
    </location>
</feature>
<reference evidence="2" key="1">
    <citation type="submission" date="2023-01" db="EMBL/GenBank/DDBJ databases">
        <title>Exophiala dermititidis isolated from Cystic Fibrosis Patient.</title>
        <authorList>
            <person name="Kurbessoian T."/>
            <person name="Crocker A."/>
            <person name="Murante D."/>
            <person name="Hogan D.A."/>
            <person name="Stajich J.E."/>
        </authorList>
    </citation>
    <scope>NUCLEOTIDE SEQUENCE</scope>
    <source>
        <strain evidence="2">Ex8</strain>
    </source>
</reference>
<dbReference type="EMBL" id="JAJGCB010000016">
    <property type="protein sequence ID" value="KAJ8988974.1"/>
    <property type="molecule type" value="Genomic_DNA"/>
</dbReference>
<feature type="compositionally biased region" description="Pro residues" evidence="1">
    <location>
        <begin position="663"/>
        <end position="672"/>
    </location>
</feature>
<feature type="region of interest" description="Disordered" evidence="1">
    <location>
        <begin position="510"/>
        <end position="636"/>
    </location>
</feature>
<accession>A0AAN6EQL6</accession>
<gene>
    <name evidence="2" type="ORF">HRR80_007173</name>
</gene>
<feature type="compositionally biased region" description="Polar residues" evidence="1">
    <location>
        <begin position="247"/>
        <end position="262"/>
    </location>
</feature>
<feature type="region of interest" description="Disordered" evidence="1">
    <location>
        <begin position="422"/>
        <end position="486"/>
    </location>
</feature>
<proteinExistence type="predicted"/>
<name>A0AAN6EQL6_EXODE</name>
<sequence length="1007" mass="112650">MTRRWPPSPCVEDEDVALAKEHGPGSQLRDLKSEDQPASSRGSVDQFPIIIDTQEPSTTPTDGQTAGTCLNPVPGNVSSTEGGTDPSSSATNHEKRFVYLPSQDSETESAHRPEPIPRSKSATRLAEHEARKARPQIPRLQTDLGIGHEGMVTGHGRAPSPYAYRPSAPTNTLSAGAQNGNTLLSPMDANGPKRHLSARPSSRVARHEDLDSDHSLRSRRKSHRSRSRHEAYNPSNSDRSDSERLKSSATSEKLQRSPSTYSRRGHRHHSPAASLGGSAAYSYTAEHITPPQTPKLGTERPSVVDHSLAAGTTHGRFDGRRIVADSPCTSSAEEAHIRRHRSDDERRATRRGRSRRGSRSHAGDEAKSQSIRGVSTRRDRAITYDSTDESQSSESHRRRQRRTPRGLDAMEDYFAKAFVANQHKQAKHGETQSRAVSPLTSPPQSPPRTPRSERSSKNYFELPPTSSVKHSRQRSRPPSWDDSHFKDIKPLTSLLGAATLGASLAAKANPALSRSSTSHSSETPRSSSQSRPGSGQRSRKPSPVSEEPPSVSHSITRTNSTAIRDEPRATRTTYTVHESRAIPIAATYSPTTGLEPPRSGLRAASYSHSQTSDHARPPVLYRAHSSTSSPSSQMHQSPVHFLATQTVASAPVTPEPASFLPPSSRPTAPPACPRSRPVAGLQDWYTIRDLPYLDFCPTCMGFLGATRFRDHFIPSRPKDPRQPVACAMSLPWIRVAWLQSIKQDRKDLTLVWQISTPPPPETRPCSGHRPDIRRWYHLTDPRTGRPVENFDICSACVRNLDLIFPALQSHLFDRPPSKPSQEKVCSMNTSSRHFSPIISELERLAERREKEQLRQRDILDFVDFIRRISRHRECAKSTMLATTSWHYISDLPELTICEECFEEVVWPLRDRPIARDVSKTLKLVPPLRRNNLVPGISCQLYSDRMRRIFYEAVSKNNFEILRTAAKQRYSMEHRLQEMQKLYEMDQRAGIDRRAEIEKNNAIWKSIE</sequence>
<feature type="compositionally biased region" description="Polar residues" evidence="1">
    <location>
        <begin position="76"/>
        <end position="91"/>
    </location>
</feature>
<feature type="compositionally biased region" description="Basic and acidic residues" evidence="1">
    <location>
        <begin position="108"/>
        <end position="117"/>
    </location>
</feature>
<feature type="compositionally biased region" description="Low complexity" evidence="1">
    <location>
        <begin position="624"/>
        <end position="636"/>
    </location>
</feature>
<feature type="compositionally biased region" description="Low complexity" evidence="1">
    <location>
        <begin position="157"/>
        <end position="169"/>
    </location>
</feature>
<evidence type="ECO:0000313" key="3">
    <source>
        <dbReference type="Proteomes" id="UP001161757"/>
    </source>
</evidence>
<feature type="compositionally biased region" description="Low complexity" evidence="1">
    <location>
        <begin position="513"/>
        <end position="552"/>
    </location>
</feature>
<feature type="region of interest" description="Disordered" evidence="1">
    <location>
        <begin position="326"/>
        <end position="406"/>
    </location>
</feature>
<feature type="compositionally biased region" description="Basic and acidic residues" evidence="1">
    <location>
        <begin position="333"/>
        <end position="347"/>
    </location>
</feature>
<feature type="compositionally biased region" description="Polar residues" evidence="1">
    <location>
        <begin position="54"/>
        <end position="68"/>
    </location>
</feature>